<dbReference type="Gene3D" id="2.70.98.10">
    <property type="match status" value="1"/>
</dbReference>
<dbReference type="GO" id="GO:0009341">
    <property type="term" value="C:beta-galactosidase complex"/>
    <property type="evidence" value="ECO:0007669"/>
    <property type="project" value="InterPro"/>
</dbReference>
<dbReference type="InterPro" id="IPR004199">
    <property type="entry name" value="B-gal_small/dom_5"/>
</dbReference>
<protein>
    <recommendedName>
        <fullName evidence="3">beta-galactosidase</fullName>
        <ecNumber evidence="3">3.2.1.23</ecNumber>
    </recommendedName>
    <alternativeName>
        <fullName evidence="6">Lactase</fullName>
    </alternativeName>
</protein>
<keyword evidence="9" id="KW-1185">Reference proteome</keyword>
<dbReference type="SMART" id="SM01038">
    <property type="entry name" value="Bgal_small_N"/>
    <property type="match status" value="1"/>
</dbReference>
<proteinExistence type="inferred from homology"/>
<feature type="domain" description="Beta galactosidase small chain/" evidence="7">
    <location>
        <begin position="759"/>
        <end position="1039"/>
    </location>
</feature>
<evidence type="ECO:0000256" key="3">
    <source>
        <dbReference type="ARBA" id="ARBA00012756"/>
    </source>
</evidence>
<dbReference type="PRINTS" id="PR00132">
    <property type="entry name" value="GLHYDRLASE2"/>
</dbReference>
<gene>
    <name evidence="8" type="ORF">J2744_002573</name>
</gene>
<dbReference type="InterPro" id="IPR050347">
    <property type="entry name" value="Bact_Beta-galactosidase"/>
</dbReference>
<accession>A0A8J7R909</accession>
<keyword evidence="5 8" id="KW-0326">Glycosidase</keyword>
<evidence type="ECO:0000256" key="1">
    <source>
        <dbReference type="ARBA" id="ARBA00001412"/>
    </source>
</evidence>
<dbReference type="InterPro" id="IPR023230">
    <property type="entry name" value="Glyco_hydro_2_CS"/>
</dbReference>
<dbReference type="Pfam" id="PF16353">
    <property type="entry name" value="LacZ_4"/>
    <property type="match status" value="1"/>
</dbReference>
<dbReference type="PANTHER" id="PTHR46323">
    <property type="entry name" value="BETA-GALACTOSIDASE"/>
    <property type="match status" value="1"/>
</dbReference>
<dbReference type="PANTHER" id="PTHR46323:SF2">
    <property type="entry name" value="BETA-GALACTOSIDASE"/>
    <property type="match status" value="1"/>
</dbReference>
<dbReference type="GO" id="GO:0004565">
    <property type="term" value="F:beta-galactosidase activity"/>
    <property type="evidence" value="ECO:0007669"/>
    <property type="project" value="UniProtKB-EC"/>
</dbReference>
<dbReference type="Gene3D" id="3.20.20.80">
    <property type="entry name" value="Glycosidases"/>
    <property type="match status" value="1"/>
</dbReference>
<dbReference type="InterPro" id="IPR032312">
    <property type="entry name" value="LacZ_4"/>
</dbReference>
<dbReference type="PROSITE" id="PS00719">
    <property type="entry name" value="GLYCOSYL_HYDROL_F2_1"/>
    <property type="match status" value="1"/>
</dbReference>
<dbReference type="InterPro" id="IPR013783">
    <property type="entry name" value="Ig-like_fold"/>
</dbReference>
<sequence>MSREPAQLAGLDDYIENPARIEEGVEPTHVPSVSYESTASARDAAARLTEPETRWASSKYFRLLNGDWSFAWAEKPSDLPDRLGGDIEWDEISVPGVWQLSGYDRPIYRNIALTWEQIPEVESMPEPPRVPETFNPVGTYQRNIEVPAEWDGDRHTFLHFEGVKSAFFVWVDGEYVGYDQGSMTPSEFDLTEILDPGESHTLTVQVFRFSDGSYLETQDMVRFSGIFRSVYVYSKPSVFLRDYDVQTELHPSGDATLTVDAEVVGGDTDGWRVIGRMFDGETELATAEATLGAEEGDASIRTTVPSPTPWSAEQPALYDLVLEIRNPDGSVVEVVPDRVGFREFTIEDGQVLINGDPITVRGINRHEHDPETGRTVSFERVREELTLLKQHNVNAIRTAHYPNDLAVYELADELGFYVIDEANIETHFNMNFVNERPAFETSFLRRFEQMVDHHKNFASIFAWSTSNEAGQGVPHEKMASYAREGDPTRFVYHQGSGDAPYEEFHESMTGTAPFADISGPRYAVPHTLAQHSAVEDRPLIMGEYGHALCNSLGLQDAFWDLVNAIDGLQGGFIWEWTNQTLAGHVVSDAAPGEWWFDDDPFLLDGTAFSDLTLQPELRQVKKTHQPFAFDDVALAEGVFTVSNYYSSTNLSAYETTWELTVDGEQIQSGVLELDVVPGQTRGVTVPFDLSEIPSDRECHLTFRVRLSEETDWAPAGHEIGFDQFSIPVPPTETTEFAADGAQVSPGEQIALEETDDVIVLSGDRFRYRFDTGRGRFDELQFDGETVASDGPVFGAFRAPIANEGHMDSDTEWGYDNEGEWRSLGLHALSQVATDHIVERDDESGVRITCSTELRPPERDALFEVDFAYEVSRDGTVDASVDARPTPALTEELSTWLPRLGIELELSSSMTDVEWFGRGPHETYPDRKTGCEVGRYEGRIDDQFVPYRLPSDNGNKTDVRWASTTGSQTGLTIAGETPLNVRFDTYENLADAKRIQELVPAERTTMFVDIAVAGVGGTPVKPLREHRISAEPVSVSFTIRPHEAEADPASIVRGSDR</sequence>
<dbReference type="InterPro" id="IPR011013">
    <property type="entry name" value="Gal_mutarotase_sf_dom"/>
</dbReference>
<dbReference type="InterPro" id="IPR006102">
    <property type="entry name" value="Ig-like_GH2"/>
</dbReference>
<dbReference type="AlphaFoldDB" id="A0A8J7R909"/>
<dbReference type="InterPro" id="IPR036156">
    <property type="entry name" value="Beta-gal/glucu_dom_sf"/>
</dbReference>
<evidence type="ECO:0000313" key="8">
    <source>
        <dbReference type="EMBL" id="MBP1902871.1"/>
    </source>
</evidence>
<dbReference type="InterPro" id="IPR006101">
    <property type="entry name" value="Glyco_hydro_2"/>
</dbReference>
<dbReference type="Pfam" id="PF02929">
    <property type="entry name" value="Bgal_small_N"/>
    <property type="match status" value="1"/>
</dbReference>
<comment type="caution">
    <text evidence="8">The sequence shown here is derived from an EMBL/GenBank/DDBJ whole genome shotgun (WGS) entry which is preliminary data.</text>
</comment>
<evidence type="ECO:0000259" key="7">
    <source>
        <dbReference type="SMART" id="SM01038"/>
    </source>
</evidence>
<dbReference type="InterPro" id="IPR008979">
    <property type="entry name" value="Galactose-bd-like_sf"/>
</dbReference>
<dbReference type="InterPro" id="IPR014718">
    <property type="entry name" value="GH-type_carb-bd"/>
</dbReference>
<dbReference type="Gene3D" id="2.60.120.260">
    <property type="entry name" value="Galactose-binding domain-like"/>
    <property type="match status" value="1"/>
</dbReference>
<evidence type="ECO:0000256" key="5">
    <source>
        <dbReference type="ARBA" id="ARBA00023295"/>
    </source>
</evidence>
<dbReference type="SUPFAM" id="SSF49785">
    <property type="entry name" value="Galactose-binding domain-like"/>
    <property type="match status" value="1"/>
</dbReference>
<dbReference type="InterPro" id="IPR017853">
    <property type="entry name" value="GH"/>
</dbReference>
<dbReference type="SUPFAM" id="SSF51445">
    <property type="entry name" value="(Trans)glycosidases"/>
    <property type="match status" value="1"/>
</dbReference>
<dbReference type="Gene3D" id="2.60.40.10">
    <property type="entry name" value="Immunoglobulins"/>
    <property type="match status" value="2"/>
</dbReference>
<dbReference type="EC" id="3.2.1.23" evidence="3"/>
<dbReference type="Pfam" id="PF00703">
    <property type="entry name" value="Glyco_hydro_2"/>
    <property type="match status" value="1"/>
</dbReference>
<dbReference type="SUPFAM" id="SSF49303">
    <property type="entry name" value="beta-Galactosidase/glucuronidase domain"/>
    <property type="match status" value="2"/>
</dbReference>
<dbReference type="Proteomes" id="UP000770586">
    <property type="component" value="Unassembled WGS sequence"/>
</dbReference>
<dbReference type="GO" id="GO:0005990">
    <property type="term" value="P:lactose catabolic process"/>
    <property type="evidence" value="ECO:0007669"/>
    <property type="project" value="TreeGrafter"/>
</dbReference>
<dbReference type="Pfam" id="PF02837">
    <property type="entry name" value="Glyco_hydro_2_N"/>
    <property type="match status" value="1"/>
</dbReference>
<dbReference type="SUPFAM" id="SSF74650">
    <property type="entry name" value="Galactose mutarotase-like"/>
    <property type="match status" value="1"/>
</dbReference>
<reference evidence="8 9" key="1">
    <citation type="submission" date="2021-03" db="EMBL/GenBank/DDBJ databases">
        <title>Genomic Encyclopedia of Type Strains, Phase IV (KMG-IV): sequencing the most valuable type-strain genomes for metagenomic binning, comparative biology and taxonomic classification.</title>
        <authorList>
            <person name="Goeker M."/>
        </authorList>
    </citation>
    <scope>NUCLEOTIDE SEQUENCE [LARGE SCALE GENOMIC DNA]</scope>
    <source>
        <strain evidence="8 9">DSM 12287</strain>
    </source>
</reference>
<evidence type="ECO:0000256" key="2">
    <source>
        <dbReference type="ARBA" id="ARBA00007401"/>
    </source>
</evidence>
<keyword evidence="4 8" id="KW-0378">Hydrolase</keyword>
<dbReference type="InterPro" id="IPR006104">
    <property type="entry name" value="Glyco_hydro_2_N"/>
</dbReference>
<dbReference type="Pfam" id="PF02836">
    <property type="entry name" value="Glyco_hydro_2_C"/>
    <property type="match status" value="1"/>
</dbReference>
<evidence type="ECO:0000256" key="6">
    <source>
        <dbReference type="ARBA" id="ARBA00032230"/>
    </source>
</evidence>
<comment type="similarity">
    <text evidence="2">Belongs to the glycosyl hydrolase 2 family.</text>
</comment>
<dbReference type="OrthoDB" id="38162at2157"/>
<evidence type="ECO:0000256" key="4">
    <source>
        <dbReference type="ARBA" id="ARBA00022801"/>
    </source>
</evidence>
<dbReference type="GO" id="GO:0030246">
    <property type="term" value="F:carbohydrate binding"/>
    <property type="evidence" value="ECO:0007669"/>
    <property type="project" value="InterPro"/>
</dbReference>
<dbReference type="RefSeq" id="WP_210113715.1">
    <property type="nucleotide sequence ID" value="NZ_BAAADX010000009.1"/>
</dbReference>
<evidence type="ECO:0000313" key="9">
    <source>
        <dbReference type="Proteomes" id="UP000770586"/>
    </source>
</evidence>
<comment type="catalytic activity">
    <reaction evidence="1">
        <text>Hydrolysis of terminal non-reducing beta-D-galactose residues in beta-D-galactosides.</text>
        <dbReference type="EC" id="3.2.1.23"/>
    </reaction>
</comment>
<dbReference type="InterPro" id="IPR006103">
    <property type="entry name" value="Glyco_hydro_2_cat"/>
</dbReference>
<name>A0A8J7R909_9EURY</name>
<organism evidence="8 9">
    <name type="scientific">Halorubrum trapanicum</name>
    <dbReference type="NCBI Taxonomy" id="29284"/>
    <lineage>
        <taxon>Archaea</taxon>
        <taxon>Methanobacteriati</taxon>
        <taxon>Methanobacteriota</taxon>
        <taxon>Stenosarchaea group</taxon>
        <taxon>Halobacteria</taxon>
        <taxon>Halobacteriales</taxon>
        <taxon>Haloferacaceae</taxon>
        <taxon>Halorubrum</taxon>
    </lineage>
</organism>
<dbReference type="EMBL" id="JAGGKE010000012">
    <property type="protein sequence ID" value="MBP1902871.1"/>
    <property type="molecule type" value="Genomic_DNA"/>
</dbReference>